<dbReference type="EMBL" id="VSSR01000013">
    <property type="protein sequence ID" value="TYL86343.1"/>
    <property type="molecule type" value="Genomic_DNA"/>
</dbReference>
<reference evidence="1 2" key="1">
    <citation type="submission" date="2019-08" db="EMBL/GenBank/DDBJ databases">
        <title>Bradyrhizobium hipponensis sp. nov., a rhizobium isolated from a Lupinus angustifolius root nodule in Tunisia.</title>
        <authorList>
            <person name="Off K."/>
            <person name="Rejili M."/>
            <person name="Mars M."/>
            <person name="Brachmann A."/>
            <person name="Marin M."/>
        </authorList>
    </citation>
    <scope>NUCLEOTIDE SEQUENCE [LARGE SCALE GENOMIC DNA]</scope>
    <source>
        <strain evidence="1 2">CTAW11</strain>
    </source>
</reference>
<organism evidence="1 2">
    <name type="scientific">Bradyrhizobium cytisi</name>
    <dbReference type="NCBI Taxonomy" id="515489"/>
    <lineage>
        <taxon>Bacteria</taxon>
        <taxon>Pseudomonadati</taxon>
        <taxon>Pseudomonadota</taxon>
        <taxon>Alphaproteobacteria</taxon>
        <taxon>Hyphomicrobiales</taxon>
        <taxon>Nitrobacteraceae</taxon>
        <taxon>Bradyrhizobium</taxon>
    </lineage>
</organism>
<proteinExistence type="predicted"/>
<evidence type="ECO:0000313" key="1">
    <source>
        <dbReference type="EMBL" id="TYL86343.1"/>
    </source>
</evidence>
<protein>
    <recommendedName>
        <fullName evidence="3">MerR family transcriptional regulator</fullName>
    </recommendedName>
</protein>
<evidence type="ECO:0000313" key="2">
    <source>
        <dbReference type="Proteomes" id="UP000324853"/>
    </source>
</evidence>
<comment type="caution">
    <text evidence="1">The sequence shown here is derived from an EMBL/GenBank/DDBJ whole genome shotgun (WGS) entry which is preliminary data.</text>
</comment>
<dbReference type="OrthoDB" id="8266212at2"/>
<sequence>MINDFEKKLFDMDTAAKAAGCPFPTLASWRLRGGLFKDTVTGTKHSKFFSVTEICVTRAVKVLTSAGVSTKDAIEALDYAPVHLQFFALLQGAAVSNLFGYHRDDKKGFFFDPKDHFGEILSKAGGVIIVIDLAAVVDHVRTALQIKE</sequence>
<accession>A0A5S4X015</accession>
<dbReference type="Proteomes" id="UP000324853">
    <property type="component" value="Unassembled WGS sequence"/>
</dbReference>
<dbReference type="AlphaFoldDB" id="A0A5S4X015"/>
<gene>
    <name evidence="1" type="ORF">FXB38_07650</name>
</gene>
<evidence type="ECO:0008006" key="3">
    <source>
        <dbReference type="Google" id="ProtNLM"/>
    </source>
</evidence>
<dbReference type="RefSeq" id="WP_148750291.1">
    <property type="nucleotide sequence ID" value="NZ_VSSR01000013.1"/>
</dbReference>
<keyword evidence="2" id="KW-1185">Reference proteome</keyword>
<name>A0A5S4X015_9BRAD</name>